<name>A0A0W1A762_9GAMM</name>
<organism evidence="1 2">
    <name type="scientific">Legionella waltersii</name>
    <dbReference type="NCBI Taxonomy" id="66969"/>
    <lineage>
        <taxon>Bacteria</taxon>
        <taxon>Pseudomonadati</taxon>
        <taxon>Pseudomonadota</taxon>
        <taxon>Gammaproteobacteria</taxon>
        <taxon>Legionellales</taxon>
        <taxon>Legionellaceae</taxon>
        <taxon>Legionella</taxon>
    </lineage>
</organism>
<dbReference type="STRING" id="66969.Lwal_1942"/>
<sequence length="66" mass="7442">MSHYLFMLSLIEDDNLFQAIMHDANSVNLKSAIFTRIGALSDITMGFYHGNGLTTSINKYCVDCFM</sequence>
<dbReference type="SUPFAM" id="SSF117856">
    <property type="entry name" value="AF0104/ALDC/Ptd012-like"/>
    <property type="match status" value="1"/>
</dbReference>
<dbReference type="Proteomes" id="UP000054729">
    <property type="component" value="Unassembled WGS sequence"/>
</dbReference>
<protein>
    <submittedName>
        <fullName evidence="1">Uncharacterized protein</fullName>
    </submittedName>
</protein>
<accession>A0A0W1A762</accession>
<dbReference type="AlphaFoldDB" id="A0A0W1A762"/>
<evidence type="ECO:0000313" key="1">
    <source>
        <dbReference type="EMBL" id="KTD77165.1"/>
    </source>
</evidence>
<keyword evidence="2" id="KW-1185">Reference proteome</keyword>
<dbReference type="EMBL" id="LNZB01000048">
    <property type="protein sequence ID" value="KTD77165.1"/>
    <property type="molecule type" value="Genomic_DNA"/>
</dbReference>
<gene>
    <name evidence="1" type="ORF">Lwal_1942</name>
</gene>
<dbReference type="PATRIC" id="fig|66969.6.peg.2119"/>
<dbReference type="RefSeq" id="WP_058480596.1">
    <property type="nucleotide sequence ID" value="NZ_CAAAIQ010000011.1"/>
</dbReference>
<comment type="caution">
    <text evidence="1">The sequence shown here is derived from an EMBL/GenBank/DDBJ whole genome shotgun (WGS) entry which is preliminary data.</text>
</comment>
<reference evidence="1 2" key="1">
    <citation type="submission" date="2015-11" db="EMBL/GenBank/DDBJ databases">
        <title>Genomic analysis of 38 Legionella species identifies large and diverse effector repertoires.</title>
        <authorList>
            <person name="Burstein D."/>
            <person name="Amaro F."/>
            <person name="Zusman T."/>
            <person name="Lifshitz Z."/>
            <person name="Cohen O."/>
            <person name="Gilbert J.A."/>
            <person name="Pupko T."/>
            <person name="Shuman H.A."/>
            <person name="Segal G."/>
        </authorList>
    </citation>
    <scope>NUCLEOTIDE SEQUENCE [LARGE SCALE GENOMIC DNA]</scope>
    <source>
        <strain evidence="1 2">ATCC 51914</strain>
    </source>
</reference>
<evidence type="ECO:0000313" key="2">
    <source>
        <dbReference type="Proteomes" id="UP000054729"/>
    </source>
</evidence>
<proteinExistence type="predicted"/>
<dbReference type="OrthoDB" id="5293639at2"/>